<sequence length="340" mass="34858">MTRPFRLGVLTRVYAPEPSPRVLHDTLALIEAAEALGFDSAWVAQHHFGSETGRLPSPLVLLAAAARRTRRIALGTGVIVLPLESALRVAEDAAVLDALADGRLQLGVGAGFEPDVFAAFGRDFDARAALQADALATLRRALEGAPLGPGGVTLQPPAPALAARLWQATGQAEAVAHHGHGLIVARTRPGQDGEATLVARYRGAWRHPGAPRVALVRAVVPGADAASVEAALGPDILHYAARLARASGAPAPAQADIPALLDRFGVLRGTPGDIVAALHGDPAFAGATDLVVQVQTAGTSHRDALRRLEAIAGAIAPALGWTPAAGCTDAVPLTSAPIPT</sequence>
<dbReference type="InterPro" id="IPR050766">
    <property type="entry name" value="Bact_Lucif_Oxidored"/>
</dbReference>
<dbReference type="InterPro" id="IPR036661">
    <property type="entry name" value="Luciferase-like_sf"/>
</dbReference>
<dbReference type="STRING" id="1503054.WT74_18635"/>
<dbReference type="SUPFAM" id="SSF51679">
    <property type="entry name" value="Bacterial luciferase-like"/>
    <property type="match status" value="1"/>
</dbReference>
<dbReference type="PANTHER" id="PTHR30137">
    <property type="entry name" value="LUCIFERASE-LIKE MONOOXYGENASE"/>
    <property type="match status" value="1"/>
</dbReference>
<organism evidence="2">
    <name type="scientific">Burkholderia stagnalis</name>
    <dbReference type="NCBI Taxonomy" id="1503054"/>
    <lineage>
        <taxon>Bacteria</taxon>
        <taxon>Pseudomonadati</taxon>
        <taxon>Pseudomonadota</taxon>
        <taxon>Betaproteobacteria</taxon>
        <taxon>Burkholderiales</taxon>
        <taxon>Burkholderiaceae</taxon>
        <taxon>Burkholderia</taxon>
        <taxon>Burkholderia cepacia complex</taxon>
    </lineage>
</organism>
<evidence type="ECO:0000313" key="3">
    <source>
        <dbReference type="Proteomes" id="UP000068603"/>
    </source>
</evidence>
<dbReference type="EMBL" id="LPHB01000019">
    <property type="protein sequence ID" value="KWA66640.1"/>
    <property type="molecule type" value="Genomic_DNA"/>
</dbReference>
<feature type="domain" description="Luciferase-like" evidence="1">
    <location>
        <begin position="18"/>
        <end position="240"/>
    </location>
</feature>
<proteinExistence type="predicted"/>
<dbReference type="Proteomes" id="UP000068603">
    <property type="component" value="Unassembled WGS sequence"/>
</dbReference>
<dbReference type="RefSeq" id="WP_060149431.1">
    <property type="nucleotide sequence ID" value="NZ_LPGD01000051.1"/>
</dbReference>
<reference evidence="2 3" key="1">
    <citation type="submission" date="2015-11" db="EMBL/GenBank/DDBJ databases">
        <title>Expanding the genomic diversity of Burkholderia species for the development of highly accurate diagnostics.</title>
        <authorList>
            <person name="Sahl J."/>
            <person name="Keim P."/>
            <person name="Wagner D."/>
        </authorList>
    </citation>
    <scope>NUCLEOTIDE SEQUENCE [LARGE SCALE GENOMIC DNA]</scope>
    <source>
        <strain evidence="2 3">MSMB1960WGS</strain>
    </source>
</reference>
<dbReference type="InterPro" id="IPR011251">
    <property type="entry name" value="Luciferase-like_dom"/>
</dbReference>
<name>A0A107B0B3_9BURK</name>
<protein>
    <recommendedName>
        <fullName evidence="1">Luciferase-like domain-containing protein</fullName>
    </recommendedName>
</protein>
<dbReference type="Pfam" id="PF00296">
    <property type="entry name" value="Bac_luciferase"/>
    <property type="match status" value="1"/>
</dbReference>
<comment type="caution">
    <text evidence="2">The sequence shown here is derived from an EMBL/GenBank/DDBJ whole genome shotgun (WGS) entry which is preliminary data.</text>
</comment>
<accession>A0A107B0B3</accession>
<evidence type="ECO:0000313" key="2">
    <source>
        <dbReference type="EMBL" id="KWA66640.1"/>
    </source>
</evidence>
<dbReference type="PANTHER" id="PTHR30137:SF15">
    <property type="entry name" value="BLL6902 PROTEIN"/>
    <property type="match status" value="1"/>
</dbReference>
<dbReference type="AlphaFoldDB" id="A0A107B0B3"/>
<dbReference type="GO" id="GO:0005829">
    <property type="term" value="C:cytosol"/>
    <property type="evidence" value="ECO:0007669"/>
    <property type="project" value="TreeGrafter"/>
</dbReference>
<gene>
    <name evidence="2" type="ORF">WT44_06175</name>
</gene>
<dbReference type="Gene3D" id="3.20.20.30">
    <property type="entry name" value="Luciferase-like domain"/>
    <property type="match status" value="1"/>
</dbReference>
<evidence type="ECO:0000259" key="1">
    <source>
        <dbReference type="Pfam" id="PF00296"/>
    </source>
</evidence>
<dbReference type="GO" id="GO:0016705">
    <property type="term" value="F:oxidoreductase activity, acting on paired donors, with incorporation or reduction of molecular oxygen"/>
    <property type="evidence" value="ECO:0007669"/>
    <property type="project" value="InterPro"/>
</dbReference>